<feature type="domain" description="DALR anticodon binding" evidence="11">
    <location>
        <begin position="585"/>
        <end position="691"/>
    </location>
</feature>
<dbReference type="GO" id="GO:0006420">
    <property type="term" value="P:arginyl-tRNA aminoacylation"/>
    <property type="evidence" value="ECO:0007669"/>
    <property type="project" value="InterPro"/>
</dbReference>
<dbReference type="PANTHER" id="PTHR30075:SF2">
    <property type="entry name" value="GLYCINE--TRNA LIGASE, CHLOROPLASTIC_MITOCHONDRIAL 2"/>
    <property type="match status" value="1"/>
</dbReference>
<evidence type="ECO:0000256" key="6">
    <source>
        <dbReference type="ARBA" id="ARBA00022840"/>
    </source>
</evidence>
<dbReference type="SUPFAM" id="SSF109604">
    <property type="entry name" value="HD-domain/PDEase-like"/>
    <property type="match status" value="1"/>
</dbReference>
<protein>
    <recommendedName>
        <fullName evidence="10">Glycine--tRNA ligase beta subunit</fullName>
        <ecNumber evidence="10">6.1.1.14</ecNumber>
    </recommendedName>
    <alternativeName>
        <fullName evidence="10">Glycyl-tRNA synthetase beta subunit</fullName>
        <shortName evidence="10">GlyRS</shortName>
    </alternativeName>
</protein>
<evidence type="ECO:0000256" key="1">
    <source>
        <dbReference type="ARBA" id="ARBA00004496"/>
    </source>
</evidence>
<evidence type="ECO:0000313" key="13">
    <source>
        <dbReference type="Proteomes" id="UP000184529"/>
    </source>
</evidence>
<evidence type="ECO:0000256" key="9">
    <source>
        <dbReference type="ARBA" id="ARBA00047937"/>
    </source>
</evidence>
<evidence type="ECO:0000259" key="11">
    <source>
        <dbReference type="SMART" id="SM00836"/>
    </source>
</evidence>
<dbReference type="GO" id="GO:0006426">
    <property type="term" value="P:glycyl-tRNA aminoacylation"/>
    <property type="evidence" value="ECO:0007669"/>
    <property type="project" value="UniProtKB-UniRule"/>
</dbReference>
<dbReference type="GO" id="GO:0004820">
    <property type="term" value="F:glycine-tRNA ligase activity"/>
    <property type="evidence" value="ECO:0007669"/>
    <property type="project" value="UniProtKB-UniRule"/>
</dbReference>
<dbReference type="SMART" id="SM00836">
    <property type="entry name" value="DALR_1"/>
    <property type="match status" value="1"/>
</dbReference>
<dbReference type="PROSITE" id="PS50861">
    <property type="entry name" value="AA_TRNA_LIGASE_II_GLYAB"/>
    <property type="match status" value="1"/>
</dbReference>
<keyword evidence="5 10" id="KW-0547">Nucleotide-binding</keyword>
<keyword evidence="7 10" id="KW-0648">Protein biosynthesis</keyword>
<keyword evidence="8 10" id="KW-0030">Aminoacyl-tRNA synthetase</keyword>
<dbReference type="HAMAP" id="MF_00255">
    <property type="entry name" value="Gly_tRNA_synth_beta"/>
    <property type="match status" value="1"/>
</dbReference>
<evidence type="ECO:0000256" key="10">
    <source>
        <dbReference type="HAMAP-Rule" id="MF_00255"/>
    </source>
</evidence>
<dbReference type="GO" id="GO:0005829">
    <property type="term" value="C:cytosol"/>
    <property type="evidence" value="ECO:0007669"/>
    <property type="project" value="TreeGrafter"/>
</dbReference>
<accession>A0A1M6A5V4</accession>
<name>A0A1M6A5V4_9FIRM</name>
<dbReference type="AlphaFoldDB" id="A0A1M6A5V4"/>
<dbReference type="RefSeq" id="WP_072866742.1">
    <property type="nucleotide sequence ID" value="NZ_FQZM01000003.1"/>
</dbReference>
<dbReference type="EMBL" id="FQZM01000003">
    <property type="protein sequence ID" value="SHI31848.1"/>
    <property type="molecule type" value="Genomic_DNA"/>
</dbReference>
<keyword evidence="13" id="KW-1185">Reference proteome</keyword>
<dbReference type="EC" id="6.1.1.14" evidence="10"/>
<organism evidence="12 13">
    <name type="scientific">Desulfofundulus thermosubterraneus DSM 16057</name>
    <dbReference type="NCBI Taxonomy" id="1121432"/>
    <lineage>
        <taxon>Bacteria</taxon>
        <taxon>Bacillati</taxon>
        <taxon>Bacillota</taxon>
        <taxon>Clostridia</taxon>
        <taxon>Eubacteriales</taxon>
        <taxon>Peptococcaceae</taxon>
        <taxon>Desulfofundulus</taxon>
    </lineage>
</organism>
<dbReference type="Proteomes" id="UP000184529">
    <property type="component" value="Unassembled WGS sequence"/>
</dbReference>
<comment type="subunit">
    <text evidence="10">Tetramer of two alpha and two beta subunits.</text>
</comment>
<reference evidence="13" key="1">
    <citation type="submission" date="2016-11" db="EMBL/GenBank/DDBJ databases">
        <authorList>
            <person name="Varghese N."/>
            <person name="Submissions S."/>
        </authorList>
    </citation>
    <scope>NUCLEOTIDE SEQUENCE [LARGE SCALE GENOMIC DNA]</scope>
    <source>
        <strain evidence="13">DSM 16057</strain>
    </source>
</reference>
<evidence type="ECO:0000256" key="8">
    <source>
        <dbReference type="ARBA" id="ARBA00023146"/>
    </source>
</evidence>
<evidence type="ECO:0000256" key="4">
    <source>
        <dbReference type="ARBA" id="ARBA00022598"/>
    </source>
</evidence>
<dbReference type="Pfam" id="PF05746">
    <property type="entry name" value="DALR_1"/>
    <property type="match status" value="1"/>
</dbReference>
<keyword evidence="4 10" id="KW-0436">Ligase</keyword>
<keyword evidence="6 10" id="KW-0067">ATP-binding</keyword>
<evidence type="ECO:0000256" key="5">
    <source>
        <dbReference type="ARBA" id="ARBA00022741"/>
    </source>
</evidence>
<dbReference type="PANTHER" id="PTHR30075">
    <property type="entry name" value="GLYCYL-TRNA SYNTHETASE"/>
    <property type="match status" value="1"/>
</dbReference>
<keyword evidence="3 10" id="KW-0963">Cytoplasm</keyword>
<comment type="subcellular location">
    <subcellularLocation>
        <location evidence="1 10">Cytoplasm</location>
    </subcellularLocation>
</comment>
<comment type="catalytic activity">
    <reaction evidence="9 10">
        <text>tRNA(Gly) + glycine + ATP = glycyl-tRNA(Gly) + AMP + diphosphate</text>
        <dbReference type="Rhea" id="RHEA:16013"/>
        <dbReference type="Rhea" id="RHEA-COMP:9664"/>
        <dbReference type="Rhea" id="RHEA-COMP:9683"/>
        <dbReference type="ChEBI" id="CHEBI:30616"/>
        <dbReference type="ChEBI" id="CHEBI:33019"/>
        <dbReference type="ChEBI" id="CHEBI:57305"/>
        <dbReference type="ChEBI" id="CHEBI:78442"/>
        <dbReference type="ChEBI" id="CHEBI:78522"/>
        <dbReference type="ChEBI" id="CHEBI:456215"/>
        <dbReference type="EC" id="6.1.1.14"/>
    </reaction>
</comment>
<gene>
    <name evidence="10" type="primary">glyS</name>
    <name evidence="12" type="ORF">SAMN02745219_00020</name>
</gene>
<evidence type="ECO:0000313" key="12">
    <source>
        <dbReference type="EMBL" id="SHI31848.1"/>
    </source>
</evidence>
<dbReference type="OrthoDB" id="9775440at2"/>
<evidence type="ECO:0000256" key="2">
    <source>
        <dbReference type="ARBA" id="ARBA00008226"/>
    </source>
</evidence>
<sequence>MHTQDFLLEIGMEEIPARFLNPALEQLKELAVNLLRENRLPFGEIKTCGTPRRLVLYVYNLAGVQESLIQEVKGPAVKVAFNPAGEPTRAALGFAKSQGVDVSQLVVKNLGPVEYVFAVKRQEGRPATEVLAGLCPSLIAGLHFPKPMRWGTLEVRFARPIRWLVALYGDQVIDFSYAGLRSGRITYGHRFLSQGPLEIPHASKYFEVMERGRVVVDPERRREMIWNQVKELAAGAGGQVVPDEELLTEVTNLVEYPLALCGSFDESFLQLPAEVLVTPMREHQRYFPVRDARGKLLPRFIAISNGNEDYLDTIRAGNEKVLRARLADAAFFWKEDLAIPLAQRVEALKKVVWQESLGTVYDKVERLIGLSRYLARVFAVGEKETEQVLRAAYLAKADLVTNMVYEFPELQGVMGREYALASGEDPAVARAIYEHYLPRFSGDELPVSTPGRILSLADKMDTLVGCFAIGIEPTGSQDPYGLRRQALGICHICLEGELVLSLRGLIEQAYEQYRGRVELKLRREQVISHLMDFFAQRLKGIFADRGLSYDTVEAVLAAGFDDLTGAWQRAQAVEAFRDEPHFEAVLTAFTRAHNLSRKHGSTTVDPAVLVHPAEVALYKKLKEVQEEVARNLAARDYRGALAAMASLRPGVDQFFDAVMVMVDDEKIRNNRLSLLKGVATLALGVADLSKLVAAPGDKLYT</sequence>
<dbReference type="STRING" id="1121432.SAMN02745219_00020"/>
<dbReference type="NCBIfam" id="TIGR00211">
    <property type="entry name" value="glyS"/>
    <property type="match status" value="1"/>
</dbReference>
<evidence type="ECO:0000256" key="3">
    <source>
        <dbReference type="ARBA" id="ARBA00022490"/>
    </source>
</evidence>
<evidence type="ECO:0000256" key="7">
    <source>
        <dbReference type="ARBA" id="ARBA00022917"/>
    </source>
</evidence>
<dbReference type="InterPro" id="IPR006194">
    <property type="entry name" value="Gly-tRNA-synth_heterodimer"/>
</dbReference>
<proteinExistence type="inferred from homology"/>
<dbReference type="PRINTS" id="PR01045">
    <property type="entry name" value="TRNASYNTHGB"/>
</dbReference>
<dbReference type="GO" id="GO:0004814">
    <property type="term" value="F:arginine-tRNA ligase activity"/>
    <property type="evidence" value="ECO:0007669"/>
    <property type="project" value="InterPro"/>
</dbReference>
<comment type="similarity">
    <text evidence="2 10">Belongs to the class-II aminoacyl-tRNA synthetase family.</text>
</comment>
<dbReference type="InterPro" id="IPR008909">
    <property type="entry name" value="DALR_anticod-bd"/>
</dbReference>
<dbReference type="InterPro" id="IPR015944">
    <property type="entry name" value="Gly-tRNA-synth_bsu"/>
</dbReference>
<dbReference type="GO" id="GO:0005524">
    <property type="term" value="F:ATP binding"/>
    <property type="evidence" value="ECO:0007669"/>
    <property type="project" value="UniProtKB-UniRule"/>
</dbReference>
<dbReference type="Pfam" id="PF02092">
    <property type="entry name" value="tRNA_synt_2f"/>
    <property type="match status" value="1"/>
</dbReference>